<sequence length="179" mass="17498">MSTLSGGGNGGGGGPSGECQTVTQTSSSSCASGNCCEVKQRVTLCPKHTSALASINGNVGSCCVVLASKANGAPTAFCAAPTTKGGSQLFPSGVAVTLLPDCSSTPAGSAGSLTCTAFFAKLPRGYTLPPTRANLAIGAGVAPWTGELPPCGNGGYRGFRQTAVVDKAGAITFTSKCIA</sequence>
<protein>
    <submittedName>
        <fullName evidence="1">Uncharacterized protein</fullName>
    </submittedName>
</protein>
<reference evidence="1 2" key="1">
    <citation type="journal article" date="2013" name="BMC Genomics">
        <title>Reconstruction of the lipid metabolism for the microalga Monoraphidium neglectum from its genome sequence reveals characteristics suitable for biofuel production.</title>
        <authorList>
            <person name="Bogen C."/>
            <person name="Al-Dilaimi A."/>
            <person name="Albersmeier A."/>
            <person name="Wichmann J."/>
            <person name="Grundmann M."/>
            <person name="Rupp O."/>
            <person name="Lauersen K.J."/>
            <person name="Blifernez-Klassen O."/>
            <person name="Kalinowski J."/>
            <person name="Goesmann A."/>
            <person name="Mussgnug J.H."/>
            <person name="Kruse O."/>
        </authorList>
    </citation>
    <scope>NUCLEOTIDE SEQUENCE [LARGE SCALE GENOMIC DNA]</scope>
    <source>
        <strain evidence="1 2">SAG 48.87</strain>
    </source>
</reference>
<dbReference type="RefSeq" id="XP_013906844.1">
    <property type="nucleotide sequence ID" value="XM_014051390.1"/>
</dbReference>
<accession>A0A0D2MZH9</accession>
<dbReference type="GeneID" id="25726233"/>
<dbReference type="AlphaFoldDB" id="A0A0D2MZH9"/>
<keyword evidence="2" id="KW-1185">Reference proteome</keyword>
<name>A0A0D2MZH9_9CHLO</name>
<gene>
    <name evidence="1" type="ORF">MNEG_0115</name>
</gene>
<organism evidence="1 2">
    <name type="scientific">Monoraphidium neglectum</name>
    <dbReference type="NCBI Taxonomy" id="145388"/>
    <lineage>
        <taxon>Eukaryota</taxon>
        <taxon>Viridiplantae</taxon>
        <taxon>Chlorophyta</taxon>
        <taxon>core chlorophytes</taxon>
        <taxon>Chlorophyceae</taxon>
        <taxon>CS clade</taxon>
        <taxon>Sphaeropleales</taxon>
        <taxon>Selenastraceae</taxon>
        <taxon>Monoraphidium</taxon>
    </lineage>
</organism>
<dbReference type="Proteomes" id="UP000054498">
    <property type="component" value="Unassembled WGS sequence"/>
</dbReference>
<dbReference type="KEGG" id="mng:MNEG_0115"/>
<evidence type="ECO:0000313" key="2">
    <source>
        <dbReference type="Proteomes" id="UP000054498"/>
    </source>
</evidence>
<proteinExistence type="predicted"/>
<dbReference type="OrthoDB" id="10553199at2759"/>
<dbReference type="EMBL" id="KK100229">
    <property type="protein sequence ID" value="KIZ07825.1"/>
    <property type="molecule type" value="Genomic_DNA"/>
</dbReference>
<evidence type="ECO:0000313" key="1">
    <source>
        <dbReference type="EMBL" id="KIZ07825.1"/>
    </source>
</evidence>